<dbReference type="EMBL" id="CADEHS020000006">
    <property type="protein sequence ID" value="CAG9942566.1"/>
    <property type="molecule type" value="Genomic_DNA"/>
</dbReference>
<accession>A0ACA9TNM7</accession>
<dbReference type="Proteomes" id="UP000836387">
    <property type="component" value="Unassembled WGS sequence"/>
</dbReference>
<evidence type="ECO:0000313" key="2">
    <source>
        <dbReference type="Proteomes" id="UP000836387"/>
    </source>
</evidence>
<keyword evidence="2" id="KW-1185">Reference proteome</keyword>
<sequence>MTRYWLTHKYNDNWEACRLQAAVDTMTSFESAKTSAMNAARSLFHTTDNTLSPPSSKNALDVPNNFTIDSNVIKKFPGGAKIISAHETVTSAWTTTAQLQLQMDDGSEETYFLKSASGDHGRIMMEGEFNSMSELYTWAPDFVPKPHSWGEYAKGGPDTYFFLSQFLQMGDAMPDPEYLCSRLARLHRDSHSPTGKFGFHTTTCQGRTAQCVGWEENWTVFFTKLLQHVIDLDSKVNGYWESLDKVEKRLIKHVIPRLLDALVSDGRSIKPSLLHSDLWEGNTGTSASDGRVYIFDAASFYGHNEMEVANWRGYYNKISDKVYTNTYLSYSPPGEPKAEWEDRNCLYSIYYNVIYSVNHESQGTAVRQLAFRDMYYLVDKFAPFFEGEAPSRLQESEYASLSAKRDHTRA</sequence>
<proteinExistence type="predicted"/>
<protein>
    <submittedName>
        <fullName evidence="1">Uncharacterized protein</fullName>
    </submittedName>
</protein>
<evidence type="ECO:0000313" key="1">
    <source>
        <dbReference type="EMBL" id="CAG9942566.1"/>
    </source>
</evidence>
<name>A0ACA9TNM7_BIOOC</name>
<reference evidence="1" key="2">
    <citation type="submission" date="2021-10" db="EMBL/GenBank/DDBJ databases">
        <authorList>
            <person name="Piombo E."/>
        </authorList>
    </citation>
    <scope>NUCLEOTIDE SEQUENCE</scope>
</reference>
<gene>
    <name evidence="1" type="ORF">CRV2_00009502</name>
</gene>
<organism evidence="1 2">
    <name type="scientific">Clonostachys rosea f. rosea IK726</name>
    <dbReference type="NCBI Taxonomy" id="1349383"/>
    <lineage>
        <taxon>Eukaryota</taxon>
        <taxon>Fungi</taxon>
        <taxon>Dikarya</taxon>
        <taxon>Ascomycota</taxon>
        <taxon>Pezizomycotina</taxon>
        <taxon>Sordariomycetes</taxon>
        <taxon>Hypocreomycetidae</taxon>
        <taxon>Hypocreales</taxon>
        <taxon>Bionectriaceae</taxon>
        <taxon>Clonostachys</taxon>
    </lineage>
</organism>
<reference evidence="1" key="1">
    <citation type="submission" date="2020-04" db="EMBL/GenBank/DDBJ databases">
        <authorList>
            <person name="Broberg M."/>
        </authorList>
    </citation>
    <scope>NUCLEOTIDE SEQUENCE</scope>
</reference>
<comment type="caution">
    <text evidence="1">The sequence shown here is derived from an EMBL/GenBank/DDBJ whole genome shotgun (WGS) entry which is preliminary data.</text>
</comment>